<dbReference type="OrthoDB" id="3633556at2759"/>
<evidence type="ECO:0000313" key="6">
    <source>
        <dbReference type="EMBL" id="ALC39624.1"/>
    </source>
</evidence>
<dbReference type="PROSITE" id="PS00455">
    <property type="entry name" value="AMP_BINDING"/>
    <property type="match status" value="1"/>
</dbReference>
<protein>
    <recommendedName>
        <fullName evidence="4">long-chain-fatty-acid--CoA ligase</fullName>
        <ecNumber evidence="4">6.2.1.3</ecNumber>
    </recommendedName>
</protein>
<organism evidence="6 7">
    <name type="scientific">Drosophila busckii</name>
    <name type="common">Fruit fly</name>
    <dbReference type="NCBI Taxonomy" id="30019"/>
    <lineage>
        <taxon>Eukaryota</taxon>
        <taxon>Metazoa</taxon>
        <taxon>Ecdysozoa</taxon>
        <taxon>Arthropoda</taxon>
        <taxon>Hexapoda</taxon>
        <taxon>Insecta</taxon>
        <taxon>Pterygota</taxon>
        <taxon>Neoptera</taxon>
        <taxon>Endopterygota</taxon>
        <taxon>Diptera</taxon>
        <taxon>Brachycera</taxon>
        <taxon>Muscomorpha</taxon>
        <taxon>Ephydroidea</taxon>
        <taxon>Drosophilidae</taxon>
        <taxon>Drosophila</taxon>
    </lineage>
</organism>
<gene>
    <name evidence="6" type="ORF">Dbus_chr2Lg1709</name>
</gene>
<dbReference type="PANTHER" id="PTHR43272:SF32">
    <property type="entry name" value="AMP-DEPENDENT SYNTHETASE_LIGASE DOMAIN-CONTAINING PROTEIN"/>
    <property type="match status" value="1"/>
</dbReference>
<evidence type="ECO:0000259" key="5">
    <source>
        <dbReference type="Pfam" id="PF00501"/>
    </source>
</evidence>
<dbReference type="InterPro" id="IPR000873">
    <property type="entry name" value="AMP-dep_synth/lig_dom"/>
</dbReference>
<reference evidence="6 7" key="1">
    <citation type="submission" date="2015-08" db="EMBL/GenBank/DDBJ databases">
        <title>Ancestral chromatin configuration constrains chromatin evolution on differentiating sex chromosomes in Drosophila.</title>
        <authorList>
            <person name="Zhou Q."/>
            <person name="Bachtrog D."/>
        </authorList>
    </citation>
    <scope>NUCLEOTIDE SEQUENCE [LARGE SCALE GENOMIC DNA]</scope>
    <source>
        <tissue evidence="6">Whole larvae</tissue>
    </source>
</reference>
<dbReference type="EC" id="6.2.1.3" evidence="4"/>
<evidence type="ECO:0000256" key="1">
    <source>
        <dbReference type="ARBA" id="ARBA00022598"/>
    </source>
</evidence>
<dbReference type="GO" id="GO:0004467">
    <property type="term" value="F:long-chain fatty acid-CoA ligase activity"/>
    <property type="evidence" value="ECO:0007669"/>
    <property type="project" value="UniProtKB-EC"/>
</dbReference>
<keyword evidence="7" id="KW-1185">Reference proteome</keyword>
<dbReference type="Proteomes" id="UP000494163">
    <property type="component" value="Chromosome 2L"/>
</dbReference>
<feature type="domain" description="AMP-dependent synthetase/ligase" evidence="5">
    <location>
        <begin position="38"/>
        <end position="469"/>
    </location>
</feature>
<proteinExistence type="predicted"/>
<keyword evidence="3" id="KW-0443">Lipid metabolism</keyword>
<dbReference type="SUPFAM" id="SSF56801">
    <property type="entry name" value="Acetyl-CoA synthetase-like"/>
    <property type="match status" value="1"/>
</dbReference>
<evidence type="ECO:0000313" key="7">
    <source>
        <dbReference type="Proteomes" id="UP000494163"/>
    </source>
</evidence>
<sequence length="679" mass="75059">SDKLKPATSYTSCSLHEGVLLRLDEHNTMEPKTLAEFFHEACERHAERPALVWETPGAGENGWTTLNYKQYAEHVERTALMLLQLGLEERSSLGILAFNCPEWCFAELGAVRAGAIIAGIYPSNSAEAVHHVLASSDATVCIVDDAKQMAKLRAIKSRLPRLKAVVQLHAPYESFVDQEPGYHSWQQLQSQLNDNEEQLQLQLQQRERNICANECVMLVFTSGTTGMPKGVMLSHDNMYFGTKSVSATMGNIVPGAERLVTYLPLSHVAAQVFDIFLCIENGSCCYFADKDALKGTLVRSFQKARPTRMFGVPRVFEKFQERLAAAEAKSKPLSRLLLRKARETVAQHNLSTYAGEQSSYYTSAKYWLASRLIRPIHTMLGLDQCQTFFSGGAPVTEELKHFFLSIDMPVSDIYGMSESGGAIAYNVHITNLFSSGPPLKGVEVKILQPDSEGQGEIVARSRGNFMGYLNEPEKTADNIDADGWLHTGDLGYLDPLGNLVVTGRLKELIITAGGENIPPVHIEELIRKELPCVANALLVGDRRKYLTILLTLKTKTDAETGLPLDELSVETIEWLQNLGLQQTNLSELLGIRADLQLPNDAADVAAALEINAEPKLIEALEAGIKRANLNAISNAQCVQKFAFLPHEFSQATGEFGPTLKVKRSVVHAKYAQVIERLYK</sequence>
<evidence type="ECO:0000256" key="2">
    <source>
        <dbReference type="ARBA" id="ARBA00022832"/>
    </source>
</evidence>
<evidence type="ECO:0000256" key="3">
    <source>
        <dbReference type="ARBA" id="ARBA00023098"/>
    </source>
</evidence>
<dbReference type="AlphaFoldDB" id="A0A0M5IYL3"/>
<dbReference type="Pfam" id="PF23562">
    <property type="entry name" value="AMP-binding_C_3"/>
    <property type="match status" value="1"/>
</dbReference>
<dbReference type="InterPro" id="IPR042099">
    <property type="entry name" value="ANL_N_sf"/>
</dbReference>
<dbReference type="PANTHER" id="PTHR43272">
    <property type="entry name" value="LONG-CHAIN-FATTY-ACID--COA LIGASE"/>
    <property type="match status" value="1"/>
</dbReference>
<dbReference type="STRING" id="30019.A0A0M5IYL3"/>
<dbReference type="Gene3D" id="3.40.50.12780">
    <property type="entry name" value="N-terminal domain of ligase-like"/>
    <property type="match status" value="1"/>
</dbReference>
<dbReference type="GO" id="GO:0005783">
    <property type="term" value="C:endoplasmic reticulum"/>
    <property type="evidence" value="ECO:0007669"/>
    <property type="project" value="TreeGrafter"/>
</dbReference>
<name>A0A0M5IYL3_DROBS</name>
<dbReference type="OMA" id="IGDHRKY"/>
<dbReference type="SMR" id="A0A0M5IYL3"/>
<keyword evidence="2" id="KW-0276">Fatty acid metabolism</keyword>
<accession>A0A0M5IYL3</accession>
<dbReference type="GO" id="GO:0016020">
    <property type="term" value="C:membrane"/>
    <property type="evidence" value="ECO:0007669"/>
    <property type="project" value="TreeGrafter"/>
</dbReference>
<evidence type="ECO:0000256" key="4">
    <source>
        <dbReference type="ARBA" id="ARBA00026121"/>
    </source>
</evidence>
<feature type="non-terminal residue" evidence="6">
    <location>
        <position position="1"/>
    </location>
</feature>
<dbReference type="Pfam" id="PF00501">
    <property type="entry name" value="AMP-binding"/>
    <property type="match status" value="1"/>
</dbReference>
<dbReference type="InterPro" id="IPR020845">
    <property type="entry name" value="AMP-binding_CS"/>
</dbReference>
<dbReference type="EMBL" id="CP012523">
    <property type="protein sequence ID" value="ALC39624.1"/>
    <property type="molecule type" value="Genomic_DNA"/>
</dbReference>
<keyword evidence="1" id="KW-0436">Ligase</keyword>